<protein>
    <submittedName>
        <fullName evidence="1">DUF6880 family protein</fullName>
    </submittedName>
</protein>
<dbReference type="Pfam" id="PF21810">
    <property type="entry name" value="DUF6880"/>
    <property type="match status" value="1"/>
</dbReference>
<reference evidence="2" key="1">
    <citation type="journal article" date="2019" name="Int. J. Syst. Evol. Microbiol.">
        <title>The Global Catalogue of Microorganisms (GCM) 10K type strain sequencing project: providing services to taxonomists for standard genome sequencing and annotation.</title>
        <authorList>
            <consortium name="The Broad Institute Genomics Platform"/>
            <consortium name="The Broad Institute Genome Sequencing Center for Infectious Disease"/>
            <person name="Wu L."/>
            <person name="Ma J."/>
        </authorList>
    </citation>
    <scope>NUCLEOTIDE SEQUENCE [LARGE SCALE GENOMIC DNA]</scope>
    <source>
        <strain evidence="2">CCUG 59858</strain>
    </source>
</reference>
<gene>
    <name evidence="1" type="ORF">ACFORL_08100</name>
</gene>
<evidence type="ECO:0000313" key="2">
    <source>
        <dbReference type="Proteomes" id="UP001595758"/>
    </source>
</evidence>
<evidence type="ECO:0000313" key="1">
    <source>
        <dbReference type="EMBL" id="MFC3909033.1"/>
    </source>
</evidence>
<accession>A0ABV8CFJ5</accession>
<sequence>MHNLRVIGLHKKIADKRQNVDRYIELVKLEGVNDKAICKIAKRLNGAFRSEEAISWLKQIDDNSFETYNRDKLLIEAYMLKGDVCCELRIRDWIRHNFQSY</sequence>
<name>A0ABV8CFJ5_9GAMM</name>
<organism evidence="1 2">
    <name type="scientific">Legionella dresdenensis</name>
    <dbReference type="NCBI Taxonomy" id="450200"/>
    <lineage>
        <taxon>Bacteria</taxon>
        <taxon>Pseudomonadati</taxon>
        <taxon>Pseudomonadota</taxon>
        <taxon>Gammaproteobacteria</taxon>
        <taxon>Legionellales</taxon>
        <taxon>Legionellaceae</taxon>
        <taxon>Legionella</taxon>
    </lineage>
</organism>
<dbReference type="RefSeq" id="WP_382342873.1">
    <property type="nucleotide sequence ID" value="NZ_JBHSAB010000019.1"/>
</dbReference>
<dbReference type="EMBL" id="JBHSAB010000019">
    <property type="protein sequence ID" value="MFC3909033.1"/>
    <property type="molecule type" value="Genomic_DNA"/>
</dbReference>
<comment type="caution">
    <text evidence="1">The sequence shown here is derived from an EMBL/GenBank/DDBJ whole genome shotgun (WGS) entry which is preliminary data.</text>
</comment>
<dbReference type="InterPro" id="IPR049245">
    <property type="entry name" value="DUF6880"/>
</dbReference>
<dbReference type="Proteomes" id="UP001595758">
    <property type="component" value="Unassembled WGS sequence"/>
</dbReference>
<proteinExistence type="predicted"/>
<keyword evidence="2" id="KW-1185">Reference proteome</keyword>